<dbReference type="AlphaFoldDB" id="A0A0D8IEF2"/>
<organism evidence="1 2">
    <name type="scientific">Clostridium aceticum</name>
    <dbReference type="NCBI Taxonomy" id="84022"/>
    <lineage>
        <taxon>Bacteria</taxon>
        <taxon>Bacillati</taxon>
        <taxon>Bacillota</taxon>
        <taxon>Clostridia</taxon>
        <taxon>Eubacteriales</taxon>
        <taxon>Clostridiaceae</taxon>
        <taxon>Clostridium</taxon>
    </lineage>
</organism>
<keyword evidence="2" id="KW-1185">Reference proteome</keyword>
<dbReference type="Proteomes" id="UP000035704">
    <property type="component" value="Chromosome"/>
</dbReference>
<name>A0A0D8IEF2_9CLOT</name>
<evidence type="ECO:0000313" key="1">
    <source>
        <dbReference type="EMBL" id="AKL94214.1"/>
    </source>
</evidence>
<proteinExistence type="predicted"/>
<dbReference type="STRING" id="84022.CACET_c07040"/>
<dbReference type="EMBL" id="CP009687">
    <property type="protein sequence ID" value="AKL94214.1"/>
    <property type="molecule type" value="Genomic_DNA"/>
</dbReference>
<dbReference type="PATRIC" id="fig|84022.5.peg.1383"/>
<dbReference type="RefSeq" id="WP_044822956.1">
    <property type="nucleotide sequence ID" value="NZ_CP009687.1"/>
</dbReference>
<dbReference type="KEGG" id="cace:CACET_c07040"/>
<evidence type="ECO:0000313" key="2">
    <source>
        <dbReference type="Proteomes" id="UP000035704"/>
    </source>
</evidence>
<reference evidence="1 2" key="1">
    <citation type="submission" date="2014-10" db="EMBL/GenBank/DDBJ databases">
        <title>Genome sequence of Clostridium aceticum DSM 1496.</title>
        <authorList>
            <person name="Poehlein A."/>
            <person name="Schiel-Bengelsdorf B."/>
            <person name="Gottschalk G."/>
            <person name="Duerre P."/>
            <person name="Daniel R."/>
        </authorList>
    </citation>
    <scope>NUCLEOTIDE SEQUENCE [LARGE SCALE GENOMIC DNA]</scope>
    <source>
        <strain evidence="1 2">DSM 1496</strain>
    </source>
</reference>
<accession>A0A0D8IEF2</accession>
<protein>
    <submittedName>
        <fullName evidence="1">Uncharacterized protein</fullName>
    </submittedName>
</protein>
<sequence>MTLVPRTPQSNCRPKPTPKPIPTPCPQLPGTLFRIHIPAGAVINLLNLIELTSPSGICLIIRIPALGGSIGKTFSAVTAAIEQAGGQVEIIEE</sequence>
<gene>
    <name evidence="1" type="ORF">CACET_c07040</name>
</gene>